<dbReference type="FunFam" id="3.30.300.10:FF:000006">
    <property type="entry name" value="S-adenosylmethionine synthase"/>
    <property type="match status" value="1"/>
</dbReference>
<evidence type="ECO:0000313" key="18">
    <source>
        <dbReference type="Proteomes" id="UP000254569"/>
    </source>
</evidence>
<comment type="subunit">
    <text evidence="11">Homotetramer; dimer of dimers.</text>
</comment>
<keyword evidence="4 11" id="KW-0554">One-carbon metabolism</keyword>
<dbReference type="Pfam" id="PF02772">
    <property type="entry name" value="S-AdoMet_synt_M"/>
    <property type="match status" value="1"/>
</dbReference>
<comment type="function">
    <text evidence="11">Catalyzes the formation of S-adenosylmethionine (AdoMet) from methionine and ATP. The overall synthetic reaction is composed of two sequential steps, AdoMet formation and the subsequent tripolyphosphate hydrolysis which occurs prior to release of AdoMet from the enzyme.</text>
</comment>
<feature type="binding site" description="in other chain" evidence="11">
    <location>
        <position position="289"/>
    </location>
    <ligand>
        <name>L-methionine</name>
        <dbReference type="ChEBI" id="CHEBI:57844"/>
        <note>ligand shared between two neighboring subunits</note>
    </ligand>
</feature>
<dbReference type="InterPro" id="IPR002133">
    <property type="entry name" value="S-AdoMet_synthetase"/>
</dbReference>
<comment type="catalytic activity">
    <reaction evidence="11">
        <text>L-methionine + ATP + H2O = S-adenosyl-L-methionine + phosphate + diphosphate</text>
        <dbReference type="Rhea" id="RHEA:21080"/>
        <dbReference type="ChEBI" id="CHEBI:15377"/>
        <dbReference type="ChEBI" id="CHEBI:30616"/>
        <dbReference type="ChEBI" id="CHEBI:33019"/>
        <dbReference type="ChEBI" id="CHEBI:43474"/>
        <dbReference type="ChEBI" id="CHEBI:57844"/>
        <dbReference type="ChEBI" id="CHEBI:59789"/>
        <dbReference type="EC" id="2.5.1.6"/>
    </reaction>
</comment>
<keyword evidence="10 11" id="KW-0630">Potassium</keyword>
<dbReference type="UniPathway" id="UPA00315">
    <property type="reaction ID" value="UER00080"/>
</dbReference>
<feature type="domain" description="S-adenosylmethionine synthetase N-terminal" evidence="14">
    <location>
        <begin position="8"/>
        <end position="104"/>
    </location>
</feature>
<dbReference type="EC" id="2.5.1.6" evidence="11"/>
<dbReference type="HAMAP" id="MF_00086">
    <property type="entry name" value="S_AdoMet_synth1"/>
    <property type="match status" value="1"/>
</dbReference>
<dbReference type="EMBL" id="UGVI01000001">
    <property type="protein sequence ID" value="SUE13842.1"/>
    <property type="molecule type" value="Genomic_DNA"/>
</dbReference>
<feature type="binding site" evidence="11">
    <location>
        <position position="20"/>
    </location>
    <ligand>
        <name>Mg(2+)</name>
        <dbReference type="ChEBI" id="CHEBI:18420"/>
    </ligand>
</feature>
<comment type="subcellular location">
    <subcellularLocation>
        <location evidence="11 12">Cytoplasm</location>
    </subcellularLocation>
</comment>
<evidence type="ECO:0000259" key="14">
    <source>
        <dbReference type="Pfam" id="PF00438"/>
    </source>
</evidence>
<evidence type="ECO:0000256" key="5">
    <source>
        <dbReference type="ARBA" id="ARBA00022679"/>
    </source>
</evidence>
<feature type="binding site" evidence="11">
    <location>
        <position position="46"/>
    </location>
    <ligand>
        <name>K(+)</name>
        <dbReference type="ChEBI" id="CHEBI:29103"/>
    </ligand>
</feature>
<dbReference type="RefSeq" id="WP_016934198.1">
    <property type="nucleotide sequence ID" value="NZ_CP101467.1"/>
</dbReference>
<accession>A0A379LVE8</accession>
<dbReference type="GO" id="GO:0006556">
    <property type="term" value="P:S-adenosylmethionine biosynthetic process"/>
    <property type="evidence" value="ECO:0007669"/>
    <property type="project" value="UniProtKB-UniRule"/>
</dbReference>
<keyword evidence="3 11" id="KW-0963">Cytoplasm</keyword>
<dbReference type="GO" id="GO:0000287">
    <property type="term" value="F:magnesium ion binding"/>
    <property type="evidence" value="ECO:0007669"/>
    <property type="project" value="UniProtKB-UniRule"/>
</dbReference>
<evidence type="ECO:0000256" key="1">
    <source>
        <dbReference type="ARBA" id="ARBA00005224"/>
    </source>
</evidence>
<feature type="binding site" evidence="11">
    <location>
        <position position="281"/>
    </location>
    <ligand>
        <name>ATP</name>
        <dbReference type="ChEBI" id="CHEBI:30616"/>
        <note>ligand shared between two neighboring subunits</note>
    </ligand>
</feature>
<protein>
    <recommendedName>
        <fullName evidence="11">S-adenosylmethionine synthase</fullName>
        <shortName evidence="11">AdoMet synthase</shortName>
        <ecNumber evidence="11">2.5.1.6</ecNumber>
    </recommendedName>
    <alternativeName>
        <fullName evidence="11">MAT</fullName>
    </alternativeName>
    <alternativeName>
        <fullName evidence="11">Methionine adenosyltransferase</fullName>
    </alternativeName>
</protein>
<dbReference type="Proteomes" id="UP000254569">
    <property type="component" value="Unassembled WGS sequence"/>
</dbReference>
<dbReference type="GO" id="GO:0004478">
    <property type="term" value="F:methionine adenosyltransferase activity"/>
    <property type="evidence" value="ECO:0007669"/>
    <property type="project" value="UniProtKB-UniRule"/>
</dbReference>
<evidence type="ECO:0000256" key="10">
    <source>
        <dbReference type="ARBA" id="ARBA00022958"/>
    </source>
</evidence>
<feature type="binding site" evidence="11">
    <location>
        <position position="258"/>
    </location>
    <ligand>
        <name>ATP</name>
        <dbReference type="ChEBI" id="CHEBI:30616"/>
        <note>ligand shared between two neighboring subunits</note>
    </ligand>
</feature>
<dbReference type="PIRSF" id="PIRSF000497">
    <property type="entry name" value="MAT"/>
    <property type="match status" value="1"/>
</dbReference>
<dbReference type="GO" id="GO:0005737">
    <property type="term" value="C:cytoplasm"/>
    <property type="evidence" value="ECO:0007669"/>
    <property type="project" value="UniProtKB-SubCell"/>
</dbReference>
<dbReference type="GO" id="GO:0006730">
    <property type="term" value="P:one-carbon metabolic process"/>
    <property type="evidence" value="ECO:0007669"/>
    <property type="project" value="UniProtKB-KW"/>
</dbReference>
<keyword evidence="7 11" id="KW-0547">Nucleotide-binding</keyword>
<dbReference type="InterPro" id="IPR022628">
    <property type="entry name" value="S-AdoMet_synt_N"/>
</dbReference>
<feature type="binding site" description="in other chain" evidence="11">
    <location>
        <position position="59"/>
    </location>
    <ligand>
        <name>L-methionine</name>
        <dbReference type="ChEBI" id="CHEBI:57844"/>
        <note>ligand shared between two neighboring subunits</note>
    </ligand>
</feature>
<feature type="domain" description="S-adenosylmethionine synthetase central" evidence="15">
    <location>
        <begin position="129"/>
        <end position="250"/>
    </location>
</feature>
<feature type="binding site" description="in other chain" evidence="11">
    <location>
        <position position="102"/>
    </location>
    <ligand>
        <name>L-methionine</name>
        <dbReference type="ChEBI" id="CHEBI:57844"/>
        <note>ligand shared between two neighboring subunits</note>
    </ligand>
</feature>
<dbReference type="SUPFAM" id="SSF55973">
    <property type="entry name" value="S-adenosylmethionine synthetase"/>
    <property type="match status" value="3"/>
</dbReference>
<keyword evidence="8 11" id="KW-0067">ATP-binding</keyword>
<reference evidence="17 18" key="1">
    <citation type="submission" date="2018-06" db="EMBL/GenBank/DDBJ databases">
        <authorList>
            <consortium name="Pathogen Informatics"/>
            <person name="Doyle S."/>
        </authorList>
    </citation>
    <scope>NUCLEOTIDE SEQUENCE [LARGE SCALE GENOMIC DNA]</scope>
    <source>
        <strain evidence="17 18">NCTC13296</strain>
    </source>
</reference>
<organism evidence="17 18">
    <name type="scientific">Rhodococcus gordoniae</name>
    <dbReference type="NCBI Taxonomy" id="223392"/>
    <lineage>
        <taxon>Bacteria</taxon>
        <taxon>Bacillati</taxon>
        <taxon>Actinomycetota</taxon>
        <taxon>Actinomycetes</taxon>
        <taxon>Mycobacteriales</taxon>
        <taxon>Nocardiaceae</taxon>
        <taxon>Rhodococcus</taxon>
    </lineage>
</organism>
<evidence type="ECO:0000256" key="7">
    <source>
        <dbReference type="ARBA" id="ARBA00022741"/>
    </source>
</evidence>
<dbReference type="Pfam" id="PF00438">
    <property type="entry name" value="S-AdoMet_synt_N"/>
    <property type="match status" value="1"/>
</dbReference>
<dbReference type="InterPro" id="IPR022629">
    <property type="entry name" value="S-AdoMet_synt_central"/>
</dbReference>
<dbReference type="PROSITE" id="PS00377">
    <property type="entry name" value="ADOMET_SYNTHASE_2"/>
    <property type="match status" value="1"/>
</dbReference>
<feature type="binding site" evidence="11">
    <location>
        <position position="258"/>
    </location>
    <ligand>
        <name>L-methionine</name>
        <dbReference type="ChEBI" id="CHEBI:57844"/>
        <note>ligand shared between two neighboring subunits</note>
    </ligand>
</feature>
<dbReference type="GO" id="GO:0005524">
    <property type="term" value="F:ATP binding"/>
    <property type="evidence" value="ECO:0007669"/>
    <property type="project" value="UniProtKB-UniRule"/>
</dbReference>
<evidence type="ECO:0000256" key="3">
    <source>
        <dbReference type="ARBA" id="ARBA00022490"/>
    </source>
</evidence>
<dbReference type="PROSITE" id="PS00376">
    <property type="entry name" value="ADOMET_SYNTHASE_1"/>
    <property type="match status" value="1"/>
</dbReference>
<evidence type="ECO:0000256" key="9">
    <source>
        <dbReference type="ARBA" id="ARBA00022842"/>
    </source>
</evidence>
<gene>
    <name evidence="11 17" type="primary">metK</name>
    <name evidence="17" type="ORF">NCTC13296_00670</name>
</gene>
<comment type="similarity">
    <text evidence="2 11 13">Belongs to the AdoMet synthase family.</text>
</comment>
<evidence type="ECO:0000313" key="17">
    <source>
        <dbReference type="EMBL" id="SUE13842.1"/>
    </source>
</evidence>
<name>A0A379LVE8_9NOCA</name>
<keyword evidence="6 11" id="KW-0479">Metal-binding</keyword>
<dbReference type="Gene3D" id="3.30.300.10">
    <property type="match status" value="3"/>
</dbReference>
<comment type="cofactor">
    <cofactor evidence="11">
        <name>K(+)</name>
        <dbReference type="ChEBI" id="CHEBI:29103"/>
    </cofactor>
    <text evidence="11">Binds 1 potassium ion per subunit.</text>
</comment>
<dbReference type="OrthoDB" id="9801686at2"/>
<feature type="region of interest" description="Flexible loop" evidence="11">
    <location>
        <begin position="102"/>
        <end position="112"/>
    </location>
</feature>
<evidence type="ECO:0000256" key="2">
    <source>
        <dbReference type="ARBA" id="ARBA00009685"/>
    </source>
</evidence>
<comment type="caution">
    <text evidence="11">Lacks conserved residue(s) required for the propagation of feature annotation.</text>
</comment>
<comment type="pathway">
    <text evidence="1 11">Amino-acid biosynthesis; S-adenosyl-L-methionine biosynthesis; S-adenosyl-L-methionine from L-methionine: step 1/1.</text>
</comment>
<sequence length="404" mass="42750">MAKTGGRLFTSESVTEGHPDKICDAISDSVLDALLTEDPRARVAVETLVTTGQVHVVGEVTTSAYADIPKIVRDCVLEIGYDSSSKGFDGNSCGVNIAIGAQSPEIAGGVDVALEARSGVLTDDEVALQGAGDQGLMFGYACSDTPELMPLPISLAHRLSRRLTEVRKSAVLPYLRPDGKTQVTIEYDGDKPVRLDTIVISTQHAADIDLNNLLTPDLRTHVVDAVLADPNLADLDTADVRLLVNPSGSFVLGGPMGDAGLTGRKIIVDTYGGMARHGGGAFSGKDPSKVDRSAAYAMRWVAKTAVAAGLAERIEVQVAYAIGKAAPVGLFVETFGTEKTDPARIQQAIGEVFDLRPGAIIRDLDLLRPIYAQTAAYGHFGRTDIDLPWENTDRADKLRAAAGL</sequence>
<dbReference type="AlphaFoldDB" id="A0A379LVE8"/>
<evidence type="ECO:0000256" key="13">
    <source>
        <dbReference type="RuleBase" id="RU004462"/>
    </source>
</evidence>
<comment type="cofactor">
    <cofactor evidence="11">
        <name>Mg(2+)</name>
        <dbReference type="ChEBI" id="CHEBI:18420"/>
    </cofactor>
    <text evidence="11">Binds 2 divalent ions per subunit.</text>
</comment>
<evidence type="ECO:0000256" key="12">
    <source>
        <dbReference type="RuleBase" id="RU000542"/>
    </source>
</evidence>
<dbReference type="CDD" id="cd18079">
    <property type="entry name" value="S-AdoMet_synt"/>
    <property type="match status" value="1"/>
</dbReference>
<keyword evidence="5 11" id="KW-0808">Transferase</keyword>
<evidence type="ECO:0000259" key="15">
    <source>
        <dbReference type="Pfam" id="PF02772"/>
    </source>
</evidence>
<dbReference type="InterPro" id="IPR022630">
    <property type="entry name" value="S-AdoMet_synt_C"/>
</dbReference>
<feature type="binding site" description="in other chain" evidence="11">
    <location>
        <begin position="178"/>
        <end position="180"/>
    </location>
    <ligand>
        <name>ATP</name>
        <dbReference type="ChEBI" id="CHEBI:30616"/>
        <note>ligand shared between two neighboring subunits</note>
    </ligand>
</feature>
<dbReference type="PANTHER" id="PTHR11964">
    <property type="entry name" value="S-ADENOSYLMETHIONINE SYNTHETASE"/>
    <property type="match status" value="1"/>
</dbReference>
<evidence type="ECO:0000256" key="4">
    <source>
        <dbReference type="ARBA" id="ARBA00022563"/>
    </source>
</evidence>
<dbReference type="NCBIfam" id="TIGR01034">
    <property type="entry name" value="metK"/>
    <property type="match status" value="1"/>
</dbReference>
<keyword evidence="9 11" id="KW-0460">Magnesium</keyword>
<dbReference type="Pfam" id="PF02773">
    <property type="entry name" value="S-AdoMet_synt_C"/>
    <property type="match status" value="1"/>
</dbReference>
<feature type="binding site" evidence="11">
    <location>
        <position position="285"/>
    </location>
    <ligand>
        <name>ATP</name>
        <dbReference type="ChEBI" id="CHEBI:30616"/>
        <note>ligand shared between two neighboring subunits</note>
    </ligand>
</feature>
<evidence type="ECO:0000256" key="6">
    <source>
        <dbReference type="ARBA" id="ARBA00022723"/>
    </source>
</evidence>
<evidence type="ECO:0000259" key="16">
    <source>
        <dbReference type="Pfam" id="PF02773"/>
    </source>
</evidence>
<feature type="domain" description="S-adenosylmethionine synthetase C-terminal" evidence="16">
    <location>
        <begin position="252"/>
        <end position="390"/>
    </location>
</feature>
<evidence type="ECO:0000256" key="8">
    <source>
        <dbReference type="ARBA" id="ARBA00022840"/>
    </source>
</evidence>
<feature type="binding site" description="in other chain" evidence="11">
    <location>
        <position position="18"/>
    </location>
    <ligand>
        <name>ATP</name>
        <dbReference type="ChEBI" id="CHEBI:30616"/>
        <note>ligand shared between two neighboring subunits</note>
    </ligand>
</feature>
<feature type="binding site" description="in other chain" evidence="11">
    <location>
        <begin position="264"/>
        <end position="265"/>
    </location>
    <ligand>
        <name>ATP</name>
        <dbReference type="ChEBI" id="CHEBI:30616"/>
        <note>ligand shared between two neighboring subunits</note>
    </ligand>
</feature>
<evidence type="ECO:0000256" key="11">
    <source>
        <dbReference type="HAMAP-Rule" id="MF_00086"/>
    </source>
</evidence>
<dbReference type="InterPro" id="IPR022631">
    <property type="entry name" value="ADOMET_SYNTHASE_CS"/>
</dbReference>
<dbReference type="InterPro" id="IPR022636">
    <property type="entry name" value="S-AdoMet_synthetase_sfam"/>
</dbReference>
<proteinExistence type="inferred from homology"/>
<keyword evidence="18" id="KW-1185">Reference proteome</keyword>